<evidence type="ECO:0000313" key="4">
    <source>
        <dbReference type="EMBL" id="KAE8953939.1"/>
    </source>
</evidence>
<comment type="caution">
    <text evidence="4">The sequence shown here is derived from an EMBL/GenBank/DDBJ whole genome shotgun (WGS) entry which is preliminary data.</text>
</comment>
<evidence type="ECO:0000313" key="3">
    <source>
        <dbReference type="EMBL" id="KAE8953889.1"/>
    </source>
</evidence>
<feature type="region of interest" description="Disordered" evidence="1">
    <location>
        <begin position="26"/>
        <end position="73"/>
    </location>
</feature>
<dbReference type="Proteomes" id="UP000435112">
    <property type="component" value="Unassembled WGS sequence"/>
</dbReference>
<proteinExistence type="predicted"/>
<feature type="compositionally biased region" description="Polar residues" evidence="1">
    <location>
        <begin position="41"/>
        <end position="51"/>
    </location>
</feature>
<name>A0A6A3G8S9_9STRA</name>
<feature type="compositionally biased region" description="Low complexity" evidence="1">
    <location>
        <begin position="52"/>
        <end position="64"/>
    </location>
</feature>
<feature type="non-terminal residue" evidence="4">
    <location>
        <position position="73"/>
    </location>
</feature>
<feature type="signal peptide" evidence="2">
    <location>
        <begin position="1"/>
        <end position="20"/>
    </location>
</feature>
<dbReference type="EMBL" id="QXFV01010315">
    <property type="protein sequence ID" value="KAE8953889.1"/>
    <property type="molecule type" value="Genomic_DNA"/>
</dbReference>
<dbReference type="Proteomes" id="UP000429607">
    <property type="component" value="Unassembled WGS sequence"/>
</dbReference>
<gene>
    <name evidence="3" type="ORF">PR001_g32708</name>
    <name evidence="4" type="ORF">PR002_g32225</name>
</gene>
<dbReference type="AlphaFoldDB" id="A0A6A3G8S9"/>
<feature type="chain" id="PRO_5036379538" description="RxLR effector protein" evidence="2">
    <location>
        <begin position="21"/>
        <end position="73"/>
    </location>
</feature>
<protein>
    <recommendedName>
        <fullName evidence="7">RxLR effector protein</fullName>
    </recommendedName>
</protein>
<evidence type="ECO:0000313" key="5">
    <source>
        <dbReference type="Proteomes" id="UP000429607"/>
    </source>
</evidence>
<evidence type="ECO:0008006" key="7">
    <source>
        <dbReference type="Google" id="ProtNLM"/>
    </source>
</evidence>
<reference evidence="5 6" key="1">
    <citation type="submission" date="2018-09" db="EMBL/GenBank/DDBJ databases">
        <title>Genomic investigation of the strawberry pathogen Phytophthora fragariae indicates pathogenicity is determined by transcriptional variation in three key races.</title>
        <authorList>
            <person name="Adams T.M."/>
            <person name="Armitage A.D."/>
            <person name="Sobczyk M.K."/>
            <person name="Bates H.J."/>
            <person name="Dunwell J.M."/>
            <person name="Nellist C.F."/>
            <person name="Harrison R.J."/>
        </authorList>
    </citation>
    <scope>NUCLEOTIDE SEQUENCE [LARGE SCALE GENOMIC DNA]</scope>
    <source>
        <strain evidence="3 5">SCRP249</strain>
        <strain evidence="4 6">SCRP324</strain>
    </source>
</reference>
<accession>A0A6A3G8S9</accession>
<evidence type="ECO:0000256" key="2">
    <source>
        <dbReference type="SAM" id="SignalP"/>
    </source>
</evidence>
<keyword evidence="2" id="KW-0732">Signal</keyword>
<sequence>MAPTRLPVLLAATLAATTTAVKFGGRSAITPTPATVAPLPETQTSSTGSYDSTNQWTQTTSSSNDVPTVAPSA</sequence>
<dbReference type="EMBL" id="QXFU01010182">
    <property type="protein sequence ID" value="KAE8953939.1"/>
    <property type="molecule type" value="Genomic_DNA"/>
</dbReference>
<evidence type="ECO:0000313" key="6">
    <source>
        <dbReference type="Proteomes" id="UP000435112"/>
    </source>
</evidence>
<organism evidence="4 6">
    <name type="scientific">Phytophthora rubi</name>
    <dbReference type="NCBI Taxonomy" id="129364"/>
    <lineage>
        <taxon>Eukaryota</taxon>
        <taxon>Sar</taxon>
        <taxon>Stramenopiles</taxon>
        <taxon>Oomycota</taxon>
        <taxon>Peronosporomycetes</taxon>
        <taxon>Peronosporales</taxon>
        <taxon>Peronosporaceae</taxon>
        <taxon>Phytophthora</taxon>
    </lineage>
</organism>
<evidence type="ECO:0000256" key="1">
    <source>
        <dbReference type="SAM" id="MobiDB-lite"/>
    </source>
</evidence>